<protein>
    <recommendedName>
        <fullName evidence="3">Nidogen G2 beta-barrel domain-containing protein</fullName>
    </recommendedName>
</protein>
<reference evidence="1 2" key="1">
    <citation type="submission" date="2014-06" db="EMBL/GenBank/DDBJ databases">
        <title>Genome evolution of avian class.</title>
        <authorList>
            <person name="Zhang G."/>
            <person name="Li C."/>
        </authorList>
    </citation>
    <scope>NUCLEOTIDE SEQUENCE [LARGE SCALE GENOMIC DNA]</scope>
    <source>
        <strain evidence="1">BGI_N309</strain>
    </source>
</reference>
<accession>A0A099Z6E1</accession>
<evidence type="ECO:0008006" key="3">
    <source>
        <dbReference type="Google" id="ProtNLM"/>
    </source>
</evidence>
<sequence>NGYKLKHRQFHLHMRKRFLTVRVTEHWHRLPREAVESPSLEVF</sequence>
<keyword evidence="2" id="KW-1185">Reference proteome</keyword>
<name>A0A099Z6E1_TINGU</name>
<proteinExistence type="predicted"/>
<feature type="non-terminal residue" evidence="1">
    <location>
        <position position="1"/>
    </location>
</feature>
<dbReference type="Proteomes" id="UP000053641">
    <property type="component" value="Unassembled WGS sequence"/>
</dbReference>
<dbReference type="EMBL" id="KL889307">
    <property type="protein sequence ID" value="KGL76658.1"/>
    <property type="molecule type" value="Genomic_DNA"/>
</dbReference>
<dbReference type="STRING" id="94827.A0A099Z6E1"/>
<dbReference type="AlphaFoldDB" id="A0A099Z6E1"/>
<evidence type="ECO:0000313" key="1">
    <source>
        <dbReference type="EMBL" id="KGL76658.1"/>
    </source>
</evidence>
<gene>
    <name evidence="1" type="ORF">N309_05535</name>
</gene>
<organism evidence="1 2">
    <name type="scientific">Tinamus guttatus</name>
    <name type="common">White-throated tinamou</name>
    <dbReference type="NCBI Taxonomy" id="94827"/>
    <lineage>
        <taxon>Eukaryota</taxon>
        <taxon>Metazoa</taxon>
        <taxon>Chordata</taxon>
        <taxon>Craniata</taxon>
        <taxon>Vertebrata</taxon>
        <taxon>Euteleostomi</taxon>
        <taxon>Archelosauria</taxon>
        <taxon>Archosauria</taxon>
        <taxon>Dinosauria</taxon>
        <taxon>Saurischia</taxon>
        <taxon>Theropoda</taxon>
        <taxon>Coelurosauria</taxon>
        <taxon>Aves</taxon>
        <taxon>Palaeognathae</taxon>
        <taxon>Tinamiformes</taxon>
        <taxon>Tinamidae</taxon>
        <taxon>Tinamus</taxon>
    </lineage>
</organism>
<evidence type="ECO:0000313" key="2">
    <source>
        <dbReference type="Proteomes" id="UP000053641"/>
    </source>
</evidence>
<feature type="non-terminal residue" evidence="1">
    <location>
        <position position="43"/>
    </location>
</feature>